<evidence type="ECO:0000313" key="7">
    <source>
        <dbReference type="Proteomes" id="UP000696573"/>
    </source>
</evidence>
<proteinExistence type="predicted"/>
<dbReference type="Gene3D" id="1.20.58.340">
    <property type="entry name" value="Magnesium transport protein CorA, transmembrane region"/>
    <property type="match status" value="1"/>
</dbReference>
<dbReference type="GO" id="GO:0016020">
    <property type="term" value="C:membrane"/>
    <property type="evidence" value="ECO:0007669"/>
    <property type="project" value="UniProtKB-SubCell"/>
</dbReference>
<comment type="caution">
    <text evidence="6">The sequence shown here is derived from an EMBL/GenBank/DDBJ whole genome shotgun (WGS) entry which is preliminary data.</text>
</comment>
<dbReference type="AlphaFoldDB" id="A0A9N9VI30"/>
<dbReference type="InterPro" id="IPR002523">
    <property type="entry name" value="MgTranspt_CorA/ZnTranspt_ZntB"/>
</dbReference>
<feature type="transmembrane region" description="Helical" evidence="5">
    <location>
        <begin position="438"/>
        <end position="459"/>
    </location>
</feature>
<organism evidence="6 7">
    <name type="scientific">Clonostachys rhizophaga</name>
    <dbReference type="NCBI Taxonomy" id="160324"/>
    <lineage>
        <taxon>Eukaryota</taxon>
        <taxon>Fungi</taxon>
        <taxon>Dikarya</taxon>
        <taxon>Ascomycota</taxon>
        <taxon>Pezizomycotina</taxon>
        <taxon>Sordariomycetes</taxon>
        <taxon>Hypocreomycetidae</taxon>
        <taxon>Hypocreales</taxon>
        <taxon>Bionectriaceae</taxon>
        <taxon>Clonostachys</taxon>
    </lineage>
</organism>
<dbReference type="InterPro" id="IPR045863">
    <property type="entry name" value="CorA_TM1_TM2"/>
</dbReference>
<feature type="transmembrane region" description="Helical" evidence="5">
    <location>
        <begin position="400"/>
        <end position="418"/>
    </location>
</feature>
<evidence type="ECO:0000256" key="5">
    <source>
        <dbReference type="SAM" id="Phobius"/>
    </source>
</evidence>
<reference evidence="6" key="1">
    <citation type="submission" date="2021-10" db="EMBL/GenBank/DDBJ databases">
        <authorList>
            <person name="Piombo E."/>
        </authorList>
    </citation>
    <scope>NUCLEOTIDE SEQUENCE</scope>
</reference>
<keyword evidence="7" id="KW-1185">Reference proteome</keyword>
<gene>
    <name evidence="6" type="ORF">CRHIZ90672A_00000183</name>
</gene>
<evidence type="ECO:0000313" key="6">
    <source>
        <dbReference type="EMBL" id="CAH0023774.1"/>
    </source>
</evidence>
<dbReference type="Pfam" id="PF01544">
    <property type="entry name" value="CorA"/>
    <property type="match status" value="1"/>
</dbReference>
<protein>
    <submittedName>
        <fullName evidence="6">Uncharacterized protein</fullName>
    </submittedName>
</protein>
<name>A0A9N9VI30_9HYPO</name>
<evidence type="ECO:0000256" key="2">
    <source>
        <dbReference type="ARBA" id="ARBA00022692"/>
    </source>
</evidence>
<evidence type="ECO:0000256" key="1">
    <source>
        <dbReference type="ARBA" id="ARBA00004141"/>
    </source>
</evidence>
<evidence type="ECO:0000256" key="4">
    <source>
        <dbReference type="ARBA" id="ARBA00023136"/>
    </source>
</evidence>
<dbReference type="SUPFAM" id="SSF144083">
    <property type="entry name" value="Magnesium transport protein CorA, transmembrane region"/>
    <property type="match status" value="1"/>
</dbReference>
<evidence type="ECO:0000256" key="3">
    <source>
        <dbReference type="ARBA" id="ARBA00022989"/>
    </source>
</evidence>
<comment type="subcellular location">
    <subcellularLocation>
        <location evidence="1">Membrane</location>
        <topology evidence="1">Multi-pass membrane protein</topology>
    </subcellularLocation>
</comment>
<keyword evidence="2 5" id="KW-0812">Transmembrane</keyword>
<keyword evidence="4 5" id="KW-0472">Membrane</keyword>
<dbReference type="GO" id="GO:0046873">
    <property type="term" value="F:metal ion transmembrane transporter activity"/>
    <property type="evidence" value="ECO:0007669"/>
    <property type="project" value="InterPro"/>
</dbReference>
<accession>A0A9N9VI30</accession>
<dbReference type="EMBL" id="CABFNQ020000694">
    <property type="protein sequence ID" value="CAH0023774.1"/>
    <property type="molecule type" value="Genomic_DNA"/>
</dbReference>
<keyword evidence="3 5" id="KW-1133">Transmembrane helix</keyword>
<dbReference type="OrthoDB" id="5207033at2759"/>
<dbReference type="Proteomes" id="UP000696573">
    <property type="component" value="Unassembled WGS sequence"/>
</dbReference>
<sequence length="467" mass="52393">MSAPSALKGPSVLVQATKEGENPASMRAHAVKRARLRLGNAEGQAHTESELVTINTLLEHVSPQLRGRASDLVSILSSVTAKSDHADPCGSFLPHVAGDAEGQGLVGDAALCRDLEEKLHLEPFFLTHQAWNSNGFFIDQQVCRSQSQDINSYATRFLIKFLEPDEDAMVQYNRWLFLSFSVLWVRNHHTKKVSCVLVCYDGSEEIESEIIKGFRQHPLANIKDNPYAVYDALLRVIIWQYNKALWLFREPIRTIEKASSTRVRDVQRTMALQPSAAGGNVTNVGDGHQELFELSRHTLHMCETLEVAMRTTTMALLQVQSQVHSAEPATASSMRLTNTLSGIRFSSSFLENLKNRADVFSKRVENEIKLADNMVNVLQLKINQELLEESRDESKDLTNFVTNLTLFFLPITFVSGFWGMNMIGMGDDRLIFFSPHIWIFVVSAGISVVLSYAAWYLVLKFTKAGKK</sequence>